<sequence length="116" mass="13162">MPSTDGQSISRETAYSILSKSRRRRLLALLFEREEGSLETFGRKIAAKECDEPPSTVPEGIYTRVVTALVHCHIPRLVDHGLVEYDRETRTVSLEAAARDRFPFRLTQGQFFPPAN</sequence>
<organism evidence="2 3">
    <name type="scientific">Halostagnicola kamekurae</name>
    <dbReference type="NCBI Taxonomy" id="619731"/>
    <lineage>
        <taxon>Archaea</taxon>
        <taxon>Methanobacteriati</taxon>
        <taxon>Methanobacteriota</taxon>
        <taxon>Stenosarchaea group</taxon>
        <taxon>Halobacteria</taxon>
        <taxon>Halobacteriales</taxon>
        <taxon>Natrialbaceae</taxon>
        <taxon>Halostagnicola</taxon>
    </lineage>
</organism>
<reference evidence="3" key="1">
    <citation type="submission" date="2016-10" db="EMBL/GenBank/DDBJ databases">
        <authorList>
            <person name="Varghese N."/>
            <person name="Submissions S."/>
        </authorList>
    </citation>
    <scope>NUCLEOTIDE SEQUENCE [LARGE SCALE GENOMIC DNA]</scope>
    <source>
        <strain evidence="3">DSM 22427</strain>
    </source>
</reference>
<dbReference type="EMBL" id="FOZS01000001">
    <property type="protein sequence ID" value="SFS44470.1"/>
    <property type="molecule type" value="Genomic_DNA"/>
</dbReference>
<keyword evidence="3" id="KW-1185">Reference proteome</keyword>
<dbReference type="RefSeq" id="WP_092901901.1">
    <property type="nucleotide sequence ID" value="NZ_FOZS01000001.1"/>
</dbReference>
<dbReference type="AlphaFoldDB" id="A0A1I6PWL5"/>
<dbReference type="InterPro" id="IPR036388">
    <property type="entry name" value="WH-like_DNA-bd_sf"/>
</dbReference>
<evidence type="ECO:0000313" key="2">
    <source>
        <dbReference type="EMBL" id="SFS44470.1"/>
    </source>
</evidence>
<protein>
    <recommendedName>
        <fullName evidence="1">DUF7344 domain-containing protein</fullName>
    </recommendedName>
</protein>
<accession>A0A1I6PWL5</accession>
<dbReference type="Proteomes" id="UP000199199">
    <property type="component" value="Unassembled WGS sequence"/>
</dbReference>
<gene>
    <name evidence="2" type="ORF">SAMN04488556_0826</name>
</gene>
<proteinExistence type="predicted"/>
<evidence type="ECO:0000313" key="3">
    <source>
        <dbReference type="Proteomes" id="UP000199199"/>
    </source>
</evidence>
<evidence type="ECO:0000259" key="1">
    <source>
        <dbReference type="Pfam" id="PF24035"/>
    </source>
</evidence>
<dbReference type="Pfam" id="PF24035">
    <property type="entry name" value="DUF7344"/>
    <property type="match status" value="1"/>
</dbReference>
<dbReference type="OrthoDB" id="200487at2157"/>
<name>A0A1I6PWL5_9EURY</name>
<feature type="domain" description="DUF7344" evidence="1">
    <location>
        <begin position="16"/>
        <end position="93"/>
    </location>
</feature>
<dbReference type="InterPro" id="IPR055768">
    <property type="entry name" value="DUF7344"/>
</dbReference>
<dbReference type="Gene3D" id="1.10.10.10">
    <property type="entry name" value="Winged helix-like DNA-binding domain superfamily/Winged helix DNA-binding domain"/>
    <property type="match status" value="1"/>
</dbReference>